<keyword evidence="2" id="KW-0472">Membrane</keyword>
<accession>A0AAV7ITD1</accession>
<evidence type="ECO:0000313" key="4">
    <source>
        <dbReference type="Proteomes" id="UP000826195"/>
    </source>
</evidence>
<evidence type="ECO:0000256" key="1">
    <source>
        <dbReference type="SAM" id="MobiDB-lite"/>
    </source>
</evidence>
<proteinExistence type="predicted"/>
<reference evidence="3 4" key="1">
    <citation type="journal article" date="2021" name="J. Hered.">
        <title>A chromosome-level genome assembly of the parasitoid wasp, Cotesia glomerata (Hymenoptera: Braconidae).</title>
        <authorList>
            <person name="Pinto B.J."/>
            <person name="Weis J.J."/>
            <person name="Gamble T."/>
            <person name="Ode P.J."/>
            <person name="Paul R."/>
            <person name="Zaspel J.M."/>
        </authorList>
    </citation>
    <scope>NUCLEOTIDE SEQUENCE [LARGE SCALE GENOMIC DNA]</scope>
    <source>
        <strain evidence="3">CgM1</strain>
    </source>
</reference>
<sequence>MDAKKNSRNAFNPTTKNEKRGRESAPILGQRTPGALQAPDLPPSGEVEKPLVVLVGNGWEYSNRFKKALSKTFRRQEARVIGCKELLFGFGMRKMSSFIHPFGVSPVSSILLKICVSIFIASSERFFITSLEILSVSGAD</sequence>
<feature type="transmembrane region" description="Helical" evidence="2">
    <location>
        <begin position="102"/>
        <end position="121"/>
    </location>
</feature>
<dbReference type="Proteomes" id="UP000826195">
    <property type="component" value="Unassembled WGS sequence"/>
</dbReference>
<name>A0AAV7ITD1_COTGL</name>
<organism evidence="3 4">
    <name type="scientific">Cotesia glomerata</name>
    <name type="common">Lepidopteran parasitic wasp</name>
    <name type="synonym">Apanteles glomeratus</name>
    <dbReference type="NCBI Taxonomy" id="32391"/>
    <lineage>
        <taxon>Eukaryota</taxon>
        <taxon>Metazoa</taxon>
        <taxon>Ecdysozoa</taxon>
        <taxon>Arthropoda</taxon>
        <taxon>Hexapoda</taxon>
        <taxon>Insecta</taxon>
        <taxon>Pterygota</taxon>
        <taxon>Neoptera</taxon>
        <taxon>Endopterygota</taxon>
        <taxon>Hymenoptera</taxon>
        <taxon>Apocrita</taxon>
        <taxon>Ichneumonoidea</taxon>
        <taxon>Braconidae</taxon>
        <taxon>Microgastrinae</taxon>
        <taxon>Cotesia</taxon>
    </lineage>
</organism>
<feature type="region of interest" description="Disordered" evidence="1">
    <location>
        <begin position="1"/>
        <end position="46"/>
    </location>
</feature>
<dbReference type="AlphaFoldDB" id="A0AAV7ITD1"/>
<dbReference type="EMBL" id="JAHXZJ010001119">
    <property type="protein sequence ID" value="KAH0555445.1"/>
    <property type="molecule type" value="Genomic_DNA"/>
</dbReference>
<gene>
    <name evidence="3" type="ORF">KQX54_018976</name>
</gene>
<keyword evidence="2" id="KW-1133">Transmembrane helix</keyword>
<keyword evidence="2" id="KW-0812">Transmembrane</keyword>
<comment type="caution">
    <text evidence="3">The sequence shown here is derived from an EMBL/GenBank/DDBJ whole genome shotgun (WGS) entry which is preliminary data.</text>
</comment>
<protein>
    <submittedName>
        <fullName evidence="3">Uncharacterized protein</fullName>
    </submittedName>
</protein>
<evidence type="ECO:0000256" key="2">
    <source>
        <dbReference type="SAM" id="Phobius"/>
    </source>
</evidence>
<evidence type="ECO:0000313" key="3">
    <source>
        <dbReference type="EMBL" id="KAH0555445.1"/>
    </source>
</evidence>
<keyword evidence="4" id="KW-1185">Reference proteome</keyword>